<organism evidence="2 3">
    <name type="scientific">Burkholderia paludis</name>
    <dbReference type="NCBI Taxonomy" id="1506587"/>
    <lineage>
        <taxon>Bacteria</taxon>
        <taxon>Pseudomonadati</taxon>
        <taxon>Pseudomonadota</taxon>
        <taxon>Betaproteobacteria</taxon>
        <taxon>Burkholderiales</taxon>
        <taxon>Burkholderiaceae</taxon>
        <taxon>Burkholderia</taxon>
        <taxon>Burkholderia cepacia complex</taxon>
    </lineage>
</organism>
<evidence type="ECO:0000313" key="3">
    <source>
        <dbReference type="Proteomes" id="UP000494330"/>
    </source>
</evidence>
<name>A0A6P2JX80_9BURK</name>
<dbReference type="Pfam" id="PF14534">
    <property type="entry name" value="DUF4440"/>
    <property type="match status" value="1"/>
</dbReference>
<dbReference type="AlphaFoldDB" id="A0A6P2JX80"/>
<feature type="domain" description="DUF4440" evidence="1">
    <location>
        <begin position="10"/>
        <end position="116"/>
    </location>
</feature>
<dbReference type="SUPFAM" id="SSF54427">
    <property type="entry name" value="NTF2-like"/>
    <property type="match status" value="1"/>
</dbReference>
<dbReference type="InterPro" id="IPR032710">
    <property type="entry name" value="NTF2-like_dom_sf"/>
</dbReference>
<protein>
    <recommendedName>
        <fullName evidence="1">DUF4440 domain-containing protein</fullName>
    </recommendedName>
</protein>
<keyword evidence="3" id="KW-1185">Reference proteome</keyword>
<gene>
    <name evidence="2" type="ORF">BPA30113_02001</name>
</gene>
<accession>A0A6P2JX80</accession>
<dbReference type="Proteomes" id="UP000494330">
    <property type="component" value="Unassembled WGS sequence"/>
</dbReference>
<dbReference type="EMBL" id="CABVQD010000005">
    <property type="protein sequence ID" value="VWB47046.1"/>
    <property type="molecule type" value="Genomic_DNA"/>
</dbReference>
<reference evidence="2 3" key="1">
    <citation type="submission" date="2019-09" db="EMBL/GenBank/DDBJ databases">
        <authorList>
            <person name="Depoorter E."/>
        </authorList>
    </citation>
    <scope>NUCLEOTIDE SEQUENCE [LARGE SCALE GENOMIC DNA]</scope>
    <source>
        <strain evidence="2">LMG 30113</strain>
    </source>
</reference>
<dbReference type="Gene3D" id="3.10.450.50">
    <property type="match status" value="1"/>
</dbReference>
<dbReference type="RefSeq" id="WP_034196872.1">
    <property type="nucleotide sequence ID" value="NZ_CABVQD010000005.1"/>
</dbReference>
<proteinExistence type="predicted"/>
<evidence type="ECO:0000259" key="1">
    <source>
        <dbReference type="Pfam" id="PF14534"/>
    </source>
</evidence>
<sequence length="138" mass="15250">MNDTDRTSDVRTMEERRRAAMLAADTHALREILDEGLVYVHSTGTRDDRESFLARLGRGAIRYDALSLDVIGIQMHERFALLHGKMDARIGTPDGTLTVSTRYEAVWMRSGEAWRVVAFQGLPPGIANAPDEGLGHAG</sequence>
<dbReference type="InterPro" id="IPR027843">
    <property type="entry name" value="DUF4440"/>
</dbReference>
<evidence type="ECO:0000313" key="2">
    <source>
        <dbReference type="EMBL" id="VWB47046.1"/>
    </source>
</evidence>